<dbReference type="GO" id="GO:0042274">
    <property type="term" value="P:ribosomal small subunit biogenesis"/>
    <property type="evidence" value="ECO:0007669"/>
    <property type="project" value="UniProtKB-UniRule"/>
</dbReference>
<dbReference type="RefSeq" id="WP_014415374.1">
    <property type="nucleotide sequence ID" value="NC_017059.1"/>
</dbReference>
<protein>
    <recommendedName>
        <fullName evidence="5">Ribosome maturation factor RimM</fullName>
    </recommendedName>
</protein>
<dbReference type="InterPro" id="IPR011961">
    <property type="entry name" value="RimM"/>
</dbReference>
<keyword evidence="2 5" id="KW-0690">Ribosome biogenesis</keyword>
<name>H6SL75_PARPM</name>
<proteinExistence type="inferred from homology"/>
<evidence type="ECO:0000256" key="1">
    <source>
        <dbReference type="ARBA" id="ARBA00022490"/>
    </source>
</evidence>
<dbReference type="InterPro" id="IPR002676">
    <property type="entry name" value="RimM_N"/>
</dbReference>
<comment type="subunit">
    <text evidence="5">Binds ribosomal protein uS19.</text>
</comment>
<dbReference type="InterPro" id="IPR011033">
    <property type="entry name" value="PRC_barrel-like_sf"/>
</dbReference>
<dbReference type="GO" id="GO:0006364">
    <property type="term" value="P:rRNA processing"/>
    <property type="evidence" value="ECO:0007669"/>
    <property type="project" value="UniProtKB-UniRule"/>
</dbReference>
<dbReference type="eggNOG" id="COG0806">
    <property type="taxonomic scope" value="Bacteria"/>
</dbReference>
<dbReference type="InterPro" id="IPR056792">
    <property type="entry name" value="PRC_RimM"/>
</dbReference>
<gene>
    <name evidence="5 8" type="primary">rimM</name>
    <name evidence="8" type="ORF">RSPPHO_02114</name>
</gene>
<evidence type="ECO:0000256" key="2">
    <source>
        <dbReference type="ARBA" id="ARBA00022517"/>
    </source>
</evidence>
<evidence type="ECO:0000313" key="9">
    <source>
        <dbReference type="Proteomes" id="UP000033220"/>
    </source>
</evidence>
<keyword evidence="9" id="KW-1185">Reference proteome</keyword>
<dbReference type="Pfam" id="PF24986">
    <property type="entry name" value="PRC_RimM"/>
    <property type="match status" value="1"/>
</dbReference>
<dbReference type="GO" id="GO:0043022">
    <property type="term" value="F:ribosome binding"/>
    <property type="evidence" value="ECO:0007669"/>
    <property type="project" value="InterPro"/>
</dbReference>
<dbReference type="Proteomes" id="UP000033220">
    <property type="component" value="Chromosome DSM 122"/>
</dbReference>
<dbReference type="Pfam" id="PF01782">
    <property type="entry name" value="RimM"/>
    <property type="match status" value="1"/>
</dbReference>
<sequence length="182" mass="19367">MSDRLLVGVIVGAHGVRGLVRVKAFTEDEHTLAAHGPLTDENGQRTFTLTPRNRVKGAVLCAVAGVADRTAAEGLKGTRLYLERAALPRDTLDEDEFFLADLVGLRVERTGGEILGVVRAVENFGAGDVLDVLLPDQRRSVMLPFTRAVVPVVDVAGGRLVVDPPLGLLDDETDDATGETSS</sequence>
<evidence type="ECO:0000313" key="8">
    <source>
        <dbReference type="EMBL" id="CCG08740.1"/>
    </source>
</evidence>
<accession>H6SL75</accession>
<dbReference type="GO" id="GO:0005737">
    <property type="term" value="C:cytoplasm"/>
    <property type="evidence" value="ECO:0007669"/>
    <property type="project" value="UniProtKB-SubCell"/>
</dbReference>
<dbReference type="Gene3D" id="2.30.30.240">
    <property type="entry name" value="PRC-barrel domain"/>
    <property type="match status" value="1"/>
</dbReference>
<dbReference type="KEGG" id="rpm:RSPPHO_02114"/>
<dbReference type="GO" id="GO:0005840">
    <property type="term" value="C:ribosome"/>
    <property type="evidence" value="ECO:0007669"/>
    <property type="project" value="InterPro"/>
</dbReference>
<keyword evidence="4 5" id="KW-0143">Chaperone</keyword>
<organism evidence="8 9">
    <name type="scientific">Pararhodospirillum photometricum DSM 122</name>
    <dbReference type="NCBI Taxonomy" id="1150469"/>
    <lineage>
        <taxon>Bacteria</taxon>
        <taxon>Pseudomonadati</taxon>
        <taxon>Pseudomonadota</taxon>
        <taxon>Alphaproteobacteria</taxon>
        <taxon>Rhodospirillales</taxon>
        <taxon>Rhodospirillaceae</taxon>
        <taxon>Pararhodospirillum</taxon>
    </lineage>
</organism>
<dbReference type="AlphaFoldDB" id="H6SL75"/>
<feature type="domain" description="Ribosome maturation factor RimM PRC barrel" evidence="7">
    <location>
        <begin position="101"/>
        <end position="168"/>
    </location>
</feature>
<dbReference type="STRING" id="1150469.RSPPHO_02114"/>
<evidence type="ECO:0000256" key="5">
    <source>
        <dbReference type="HAMAP-Rule" id="MF_00014"/>
    </source>
</evidence>
<evidence type="ECO:0000259" key="6">
    <source>
        <dbReference type="Pfam" id="PF01782"/>
    </source>
</evidence>
<dbReference type="Gene3D" id="2.40.30.60">
    <property type="entry name" value="RimM"/>
    <property type="match status" value="1"/>
</dbReference>
<dbReference type="SUPFAM" id="SSF50447">
    <property type="entry name" value="Translation proteins"/>
    <property type="match status" value="1"/>
</dbReference>
<evidence type="ECO:0000259" key="7">
    <source>
        <dbReference type="Pfam" id="PF24986"/>
    </source>
</evidence>
<dbReference type="NCBIfam" id="TIGR02273">
    <property type="entry name" value="16S_RimM"/>
    <property type="match status" value="1"/>
</dbReference>
<keyword evidence="1 5" id="KW-0963">Cytoplasm</keyword>
<dbReference type="PANTHER" id="PTHR33692:SF1">
    <property type="entry name" value="RIBOSOME MATURATION FACTOR RIMM"/>
    <property type="match status" value="1"/>
</dbReference>
<keyword evidence="3 5" id="KW-0698">rRNA processing</keyword>
<dbReference type="HOGENOM" id="CLU_077636_0_1_5"/>
<dbReference type="InterPro" id="IPR009000">
    <property type="entry name" value="Transl_B-barrel_sf"/>
</dbReference>
<evidence type="ECO:0000256" key="4">
    <source>
        <dbReference type="ARBA" id="ARBA00023186"/>
    </source>
</evidence>
<comment type="function">
    <text evidence="5">An accessory protein needed during the final step in the assembly of 30S ribosomal subunit, possibly for assembly of the head region. Essential for efficient processing of 16S rRNA. May be needed both before and after RbfA during the maturation of 16S rRNA. It has affinity for free ribosomal 30S subunits but not for 70S ribosomes.</text>
</comment>
<dbReference type="OrthoDB" id="9788191at2"/>
<comment type="domain">
    <text evidence="5">The PRC barrel domain binds ribosomal protein uS19.</text>
</comment>
<dbReference type="PATRIC" id="fig|1150469.3.peg.2381"/>
<feature type="domain" description="RimM N-terminal" evidence="6">
    <location>
        <begin position="7"/>
        <end position="85"/>
    </location>
</feature>
<comment type="subcellular location">
    <subcellularLocation>
        <location evidence="5">Cytoplasm</location>
    </subcellularLocation>
</comment>
<dbReference type="EMBL" id="HE663493">
    <property type="protein sequence ID" value="CCG08740.1"/>
    <property type="molecule type" value="Genomic_DNA"/>
</dbReference>
<evidence type="ECO:0000256" key="3">
    <source>
        <dbReference type="ARBA" id="ARBA00022552"/>
    </source>
</evidence>
<reference evidence="8 9" key="1">
    <citation type="submission" date="2012-02" db="EMBL/GenBank/DDBJ databases">
        <title>Shotgun genome sequence of Phaeospirillum photometricum DSM 122.</title>
        <authorList>
            <person name="Duquesne K."/>
            <person name="Sturgis J."/>
        </authorList>
    </citation>
    <scope>NUCLEOTIDE SEQUENCE [LARGE SCALE GENOMIC DNA]</scope>
    <source>
        <strain evidence="9">DSM122</strain>
    </source>
</reference>
<comment type="similarity">
    <text evidence="5">Belongs to the RimM family.</text>
</comment>
<dbReference type="PANTHER" id="PTHR33692">
    <property type="entry name" value="RIBOSOME MATURATION FACTOR RIMM"/>
    <property type="match status" value="1"/>
</dbReference>
<dbReference type="InterPro" id="IPR036976">
    <property type="entry name" value="RimM_N_sf"/>
</dbReference>
<dbReference type="SUPFAM" id="SSF50346">
    <property type="entry name" value="PRC-barrel domain"/>
    <property type="match status" value="1"/>
</dbReference>
<dbReference type="HAMAP" id="MF_00014">
    <property type="entry name" value="Ribosome_mat_RimM"/>
    <property type="match status" value="1"/>
</dbReference>